<dbReference type="SUPFAM" id="SSF56935">
    <property type="entry name" value="Porins"/>
    <property type="match status" value="1"/>
</dbReference>
<organism evidence="1 2">
    <name type="scientific">Paraburkholderia strydomiana</name>
    <dbReference type="NCBI Taxonomy" id="1245417"/>
    <lineage>
        <taxon>Bacteria</taxon>
        <taxon>Pseudomonadati</taxon>
        <taxon>Pseudomonadota</taxon>
        <taxon>Betaproteobacteria</taxon>
        <taxon>Burkholderiales</taxon>
        <taxon>Burkholderiaceae</taxon>
        <taxon>Paraburkholderia</taxon>
    </lineage>
</organism>
<dbReference type="Gene3D" id="2.40.160.10">
    <property type="entry name" value="Porin"/>
    <property type="match status" value="1"/>
</dbReference>
<gene>
    <name evidence="1" type="ORF">PQQ73_14160</name>
</gene>
<dbReference type="EMBL" id="JAQQCL010000009">
    <property type="protein sequence ID" value="MFM0717476.1"/>
    <property type="molecule type" value="Genomic_DNA"/>
</dbReference>
<dbReference type="Proteomes" id="UP001629392">
    <property type="component" value="Unassembled WGS sequence"/>
</dbReference>
<protein>
    <recommendedName>
        <fullName evidence="3">Autotransporter domain-containing protein</fullName>
    </recommendedName>
</protein>
<reference evidence="1 2" key="1">
    <citation type="journal article" date="2024" name="Chem. Sci.">
        <title>Discovery of megapolipeptins by genome mining of a Burkholderiales bacteria collection.</title>
        <authorList>
            <person name="Paulo B.S."/>
            <person name="Recchia M.J.J."/>
            <person name="Lee S."/>
            <person name="Fergusson C.H."/>
            <person name="Romanowski S.B."/>
            <person name="Hernandez A."/>
            <person name="Krull N."/>
            <person name="Liu D.Y."/>
            <person name="Cavanagh H."/>
            <person name="Bos A."/>
            <person name="Gray C.A."/>
            <person name="Murphy B.T."/>
            <person name="Linington R.G."/>
            <person name="Eustaquio A.S."/>
        </authorList>
    </citation>
    <scope>NUCLEOTIDE SEQUENCE [LARGE SCALE GENOMIC DNA]</scope>
    <source>
        <strain evidence="1 2">RL17-350-BIC-E</strain>
    </source>
</reference>
<evidence type="ECO:0008006" key="3">
    <source>
        <dbReference type="Google" id="ProtNLM"/>
    </source>
</evidence>
<sequence>MGEEMIAGHPRSMYSGLVRSGGASYRITPASNVDAGAWVTRDANESSNNPVLASTGLTYSPSKATVAYGQVGFVPHHVGMHTGLSVNNALNLPTGTTARVNVGIRHTFWQRPGGRGALSRPNAPDRRAA</sequence>
<evidence type="ECO:0000313" key="2">
    <source>
        <dbReference type="Proteomes" id="UP001629392"/>
    </source>
</evidence>
<dbReference type="InterPro" id="IPR023614">
    <property type="entry name" value="Porin_dom_sf"/>
</dbReference>
<dbReference type="RefSeq" id="WP_408153349.1">
    <property type="nucleotide sequence ID" value="NZ_JAQQCL010000009.1"/>
</dbReference>
<comment type="caution">
    <text evidence="1">The sequence shown here is derived from an EMBL/GenBank/DDBJ whole genome shotgun (WGS) entry which is preliminary data.</text>
</comment>
<evidence type="ECO:0000313" key="1">
    <source>
        <dbReference type="EMBL" id="MFM0717476.1"/>
    </source>
</evidence>
<name>A0ABW9EDK5_9BURK</name>
<accession>A0ABW9EDK5</accession>
<keyword evidence="2" id="KW-1185">Reference proteome</keyword>
<proteinExistence type="predicted"/>